<evidence type="ECO:0000256" key="4">
    <source>
        <dbReference type="ARBA" id="ARBA00022692"/>
    </source>
</evidence>
<dbReference type="GO" id="GO:0005886">
    <property type="term" value="C:plasma membrane"/>
    <property type="evidence" value="ECO:0007669"/>
    <property type="project" value="UniProtKB-SubCell"/>
</dbReference>
<proteinExistence type="inferred from homology"/>
<keyword evidence="4 7" id="KW-0812">Transmembrane</keyword>
<feature type="transmembrane region" description="Helical" evidence="7">
    <location>
        <begin position="293"/>
        <end position="312"/>
    </location>
</feature>
<name>A0A7W6H8M2_9HYPH</name>
<gene>
    <name evidence="8" type="ORF">GGR04_004488</name>
</gene>
<sequence>MMQRLVDRLPPGGRRRRAEQVLVLFPGLLVSVVVALAATFLSEHYGGPVMLFALLLGIAFNFLSSERPCKPGIEMAARTILRFGVALLGVRITVSDALMLGPAPLFLAIAGVATTIGVGLLLARLLGFPRLFGLLTGGAVGICGASAALAIASVLPRRDGVRESDVIFTVVVVTTLSTVAMVLYPILLQQTSLGDARMGIFLGATIHDVAQVVGAGFSISPETGDAATLTKLLRVAMLVPVVLLISVIVSRGRSEGRVAVPGFLVGFVALVAVNSFGLVPAAAQTGLSDVSRWALVTAIAALGMKTMLGQVLTVGPRALLLILFETIWIAGVGLTAVVLF</sequence>
<comment type="caution">
    <text evidence="8">The sequence shown here is derived from an EMBL/GenBank/DDBJ whole genome shotgun (WGS) entry which is preliminary data.</text>
</comment>
<feature type="transmembrane region" description="Helical" evidence="7">
    <location>
        <begin position="132"/>
        <end position="154"/>
    </location>
</feature>
<feature type="transmembrane region" description="Helical" evidence="7">
    <location>
        <begin position="166"/>
        <end position="187"/>
    </location>
</feature>
<evidence type="ECO:0000256" key="1">
    <source>
        <dbReference type="ARBA" id="ARBA00004651"/>
    </source>
</evidence>
<feature type="transmembrane region" description="Helical" evidence="7">
    <location>
        <begin position="199"/>
        <end position="220"/>
    </location>
</feature>
<evidence type="ECO:0000256" key="3">
    <source>
        <dbReference type="ARBA" id="ARBA00022475"/>
    </source>
</evidence>
<comment type="subcellular location">
    <subcellularLocation>
        <location evidence="1">Cell membrane</location>
        <topology evidence="1">Multi-pass membrane protein</topology>
    </subcellularLocation>
</comment>
<dbReference type="Proteomes" id="UP000542776">
    <property type="component" value="Unassembled WGS sequence"/>
</dbReference>
<comment type="similarity">
    <text evidence="2">Belongs to the UPF0324 family.</text>
</comment>
<dbReference type="PANTHER" id="PTHR30106">
    <property type="entry name" value="INNER MEMBRANE PROTEIN YEIH-RELATED"/>
    <property type="match status" value="1"/>
</dbReference>
<evidence type="ECO:0000313" key="8">
    <source>
        <dbReference type="EMBL" id="MBB4000608.1"/>
    </source>
</evidence>
<feature type="transmembrane region" description="Helical" evidence="7">
    <location>
        <begin position="262"/>
        <end position="281"/>
    </location>
</feature>
<keyword evidence="9" id="KW-1185">Reference proteome</keyword>
<evidence type="ECO:0000256" key="2">
    <source>
        <dbReference type="ARBA" id="ARBA00007977"/>
    </source>
</evidence>
<keyword evidence="3" id="KW-1003">Cell membrane</keyword>
<feature type="transmembrane region" description="Helical" evidence="7">
    <location>
        <begin position="232"/>
        <end position="250"/>
    </location>
</feature>
<evidence type="ECO:0000256" key="6">
    <source>
        <dbReference type="ARBA" id="ARBA00023136"/>
    </source>
</evidence>
<dbReference type="InterPro" id="IPR018383">
    <property type="entry name" value="UPF0324_pro"/>
</dbReference>
<evidence type="ECO:0000313" key="9">
    <source>
        <dbReference type="Proteomes" id="UP000542776"/>
    </source>
</evidence>
<feature type="transmembrane region" description="Helical" evidence="7">
    <location>
        <begin position="75"/>
        <end position="94"/>
    </location>
</feature>
<evidence type="ECO:0000256" key="7">
    <source>
        <dbReference type="SAM" id="Phobius"/>
    </source>
</evidence>
<dbReference type="PANTHER" id="PTHR30106:SF2">
    <property type="entry name" value="UPF0324 INNER MEMBRANE PROTEIN YEIH"/>
    <property type="match status" value="1"/>
</dbReference>
<reference evidence="8 9" key="1">
    <citation type="submission" date="2020-08" db="EMBL/GenBank/DDBJ databases">
        <title>Genomic Encyclopedia of Type Strains, Phase IV (KMG-IV): sequencing the most valuable type-strain genomes for metagenomic binning, comparative biology and taxonomic classification.</title>
        <authorList>
            <person name="Goeker M."/>
        </authorList>
    </citation>
    <scope>NUCLEOTIDE SEQUENCE [LARGE SCALE GENOMIC DNA]</scope>
    <source>
        <strain evidence="8 9">DSM 102238</strain>
    </source>
</reference>
<organism evidence="8 9">
    <name type="scientific">Aureimonas pseudogalii</name>
    <dbReference type="NCBI Taxonomy" id="1744844"/>
    <lineage>
        <taxon>Bacteria</taxon>
        <taxon>Pseudomonadati</taxon>
        <taxon>Pseudomonadota</taxon>
        <taxon>Alphaproteobacteria</taxon>
        <taxon>Hyphomicrobiales</taxon>
        <taxon>Aurantimonadaceae</taxon>
        <taxon>Aureimonas</taxon>
    </lineage>
</organism>
<dbReference type="Pfam" id="PF03601">
    <property type="entry name" value="Cons_hypoth698"/>
    <property type="match status" value="1"/>
</dbReference>
<keyword evidence="6 7" id="KW-0472">Membrane</keyword>
<feature type="transmembrane region" description="Helical" evidence="7">
    <location>
        <begin position="21"/>
        <end position="39"/>
    </location>
</feature>
<accession>A0A7W6H8M2</accession>
<feature type="transmembrane region" description="Helical" evidence="7">
    <location>
        <begin position="106"/>
        <end position="125"/>
    </location>
</feature>
<dbReference type="AlphaFoldDB" id="A0A7W6H8M2"/>
<dbReference type="EMBL" id="JACIEK010000024">
    <property type="protein sequence ID" value="MBB4000608.1"/>
    <property type="molecule type" value="Genomic_DNA"/>
</dbReference>
<feature type="transmembrane region" description="Helical" evidence="7">
    <location>
        <begin position="45"/>
        <end position="63"/>
    </location>
</feature>
<keyword evidence="5 7" id="KW-1133">Transmembrane helix</keyword>
<protein>
    <submittedName>
        <fullName evidence="8">Putative integral membrane protein (TIGR00698 family)</fullName>
    </submittedName>
</protein>
<evidence type="ECO:0000256" key="5">
    <source>
        <dbReference type="ARBA" id="ARBA00022989"/>
    </source>
</evidence>
<feature type="transmembrane region" description="Helical" evidence="7">
    <location>
        <begin position="319"/>
        <end position="339"/>
    </location>
</feature>